<dbReference type="GeneID" id="81366629"/>
<reference evidence="6" key="2">
    <citation type="journal article" date="2023" name="IMA Fungus">
        <title>Comparative genomic study of the Penicillium genus elucidates a diverse pangenome and 15 lateral gene transfer events.</title>
        <authorList>
            <person name="Petersen C."/>
            <person name="Sorensen T."/>
            <person name="Nielsen M.R."/>
            <person name="Sondergaard T.E."/>
            <person name="Sorensen J.L."/>
            <person name="Fitzpatrick D.A."/>
            <person name="Frisvad J.C."/>
            <person name="Nielsen K.L."/>
        </authorList>
    </citation>
    <scope>NUCLEOTIDE SEQUENCE</scope>
    <source>
        <strain evidence="6">IBT 29677</strain>
    </source>
</reference>
<comment type="caution">
    <text evidence="6">The sequence shown here is derived from an EMBL/GenBank/DDBJ whole genome shotgun (WGS) entry which is preliminary data.</text>
</comment>
<dbReference type="RefSeq" id="XP_056493444.1">
    <property type="nucleotide sequence ID" value="XM_056627649.1"/>
</dbReference>
<keyword evidence="4 5" id="KW-0472">Membrane</keyword>
<evidence type="ECO:0008006" key="8">
    <source>
        <dbReference type="Google" id="ProtNLM"/>
    </source>
</evidence>
<evidence type="ECO:0000256" key="3">
    <source>
        <dbReference type="ARBA" id="ARBA00022989"/>
    </source>
</evidence>
<feature type="transmembrane region" description="Helical" evidence="5">
    <location>
        <begin position="231"/>
        <end position="251"/>
    </location>
</feature>
<feature type="transmembrane region" description="Helical" evidence="5">
    <location>
        <begin position="41"/>
        <end position="61"/>
    </location>
</feature>
<keyword evidence="3 5" id="KW-1133">Transmembrane helix</keyword>
<keyword evidence="7" id="KW-1185">Reference proteome</keyword>
<dbReference type="Pfam" id="PF04479">
    <property type="entry name" value="RTA1"/>
    <property type="match status" value="1"/>
</dbReference>
<feature type="transmembrane region" description="Helical" evidence="5">
    <location>
        <begin position="12"/>
        <end position="34"/>
    </location>
</feature>
<organism evidence="6 7">
    <name type="scientific">Penicillium cosmopolitanum</name>
    <dbReference type="NCBI Taxonomy" id="1131564"/>
    <lineage>
        <taxon>Eukaryota</taxon>
        <taxon>Fungi</taxon>
        <taxon>Dikarya</taxon>
        <taxon>Ascomycota</taxon>
        <taxon>Pezizomycotina</taxon>
        <taxon>Eurotiomycetes</taxon>
        <taxon>Eurotiomycetidae</taxon>
        <taxon>Eurotiales</taxon>
        <taxon>Aspergillaceae</taxon>
        <taxon>Penicillium</taxon>
    </lineage>
</organism>
<dbReference type="InterPro" id="IPR007568">
    <property type="entry name" value="RTA1"/>
</dbReference>
<evidence type="ECO:0000313" key="7">
    <source>
        <dbReference type="Proteomes" id="UP001147747"/>
    </source>
</evidence>
<evidence type="ECO:0000256" key="2">
    <source>
        <dbReference type="ARBA" id="ARBA00022692"/>
    </source>
</evidence>
<dbReference type="Proteomes" id="UP001147747">
    <property type="component" value="Unassembled WGS sequence"/>
</dbReference>
<dbReference type="GO" id="GO:0016020">
    <property type="term" value="C:membrane"/>
    <property type="evidence" value="ECO:0007669"/>
    <property type="project" value="UniProtKB-SubCell"/>
</dbReference>
<evidence type="ECO:0000256" key="5">
    <source>
        <dbReference type="SAM" id="Phobius"/>
    </source>
</evidence>
<evidence type="ECO:0000313" key="6">
    <source>
        <dbReference type="EMBL" id="KAJ5409129.1"/>
    </source>
</evidence>
<feature type="transmembrane region" description="Helical" evidence="5">
    <location>
        <begin position="151"/>
        <end position="174"/>
    </location>
</feature>
<evidence type="ECO:0000256" key="1">
    <source>
        <dbReference type="ARBA" id="ARBA00004141"/>
    </source>
</evidence>
<dbReference type="EMBL" id="JAPZBU010000004">
    <property type="protein sequence ID" value="KAJ5409129.1"/>
    <property type="molecule type" value="Genomic_DNA"/>
</dbReference>
<gene>
    <name evidence="6" type="ORF">N7509_003012</name>
</gene>
<protein>
    <recommendedName>
        <fullName evidence="8">RTA1 like protein</fullName>
    </recommendedName>
</protein>
<keyword evidence="2 5" id="KW-0812">Transmembrane</keyword>
<feature type="transmembrane region" description="Helical" evidence="5">
    <location>
        <begin position="115"/>
        <end position="139"/>
    </location>
</feature>
<evidence type="ECO:0000256" key="4">
    <source>
        <dbReference type="ARBA" id="ARBA00023136"/>
    </source>
</evidence>
<accession>A0A9W9WA83</accession>
<proteinExistence type="predicted"/>
<dbReference type="PANTHER" id="PTHR31465:SF35">
    <property type="entry name" value="RTA1 DOMAIN PROTEIN-RELATED"/>
    <property type="match status" value="1"/>
</dbReference>
<comment type="subcellular location">
    <subcellularLocation>
        <location evidence="1">Membrane</location>
        <topology evidence="1">Multi-pass membrane protein</topology>
    </subcellularLocation>
</comment>
<dbReference type="OrthoDB" id="3358017at2759"/>
<dbReference type="AlphaFoldDB" id="A0A9W9WA83"/>
<name>A0A9W9WA83_9EURO</name>
<feature type="transmembrane region" description="Helical" evidence="5">
    <location>
        <begin position="195"/>
        <end position="216"/>
    </location>
</feature>
<sequence>MAYTLYNYTPSLAAAVIFIILFFTLTLGHIFLAFKHKLKFLIAFIVGGLFESIGYAARAVSAHSAPDYATMPYALQSLFILLGPSLFAASIYMILGRIIRMTDGDSRSMVRGSRLTKIFVAGDVLSFLIQSGGGAIMSSAKTASKLKLGEIVIIVGLIVQIIFFGFFVSISIAFHKRMSGYPTSAAMAASFNWDHYMKVLYFASVMIMVRCLYRVIEYIQGSTGFLQSHEYFAYIFDATLMLCVMAIFIVFHPSQIFTGQHKELDETELIYGHQGYRQQV</sequence>
<feature type="transmembrane region" description="Helical" evidence="5">
    <location>
        <begin position="73"/>
        <end position="95"/>
    </location>
</feature>
<dbReference type="PANTHER" id="PTHR31465">
    <property type="entry name" value="PROTEIN RTA1-RELATED"/>
    <property type="match status" value="1"/>
</dbReference>
<reference evidence="6" key="1">
    <citation type="submission" date="2022-12" db="EMBL/GenBank/DDBJ databases">
        <authorList>
            <person name="Petersen C."/>
        </authorList>
    </citation>
    <scope>NUCLEOTIDE SEQUENCE</scope>
    <source>
        <strain evidence="6">IBT 29677</strain>
    </source>
</reference>